<dbReference type="Proteomes" id="UP001331761">
    <property type="component" value="Unassembled WGS sequence"/>
</dbReference>
<dbReference type="AlphaFoldDB" id="A0AAN8EU78"/>
<feature type="transmembrane region" description="Helical" evidence="1">
    <location>
        <begin position="6"/>
        <end position="28"/>
    </location>
</feature>
<keyword evidence="1" id="KW-0812">Transmembrane</keyword>
<comment type="caution">
    <text evidence="2">The sequence shown here is derived from an EMBL/GenBank/DDBJ whole genome shotgun (WGS) entry which is preliminary data.</text>
</comment>
<reference evidence="2 3" key="1">
    <citation type="submission" date="2019-10" db="EMBL/GenBank/DDBJ databases">
        <title>Assembly and Annotation for the nematode Trichostrongylus colubriformis.</title>
        <authorList>
            <person name="Martin J."/>
        </authorList>
    </citation>
    <scope>NUCLEOTIDE SEQUENCE [LARGE SCALE GENOMIC DNA]</scope>
    <source>
        <strain evidence="2">G859</strain>
        <tissue evidence="2">Whole worm</tissue>
    </source>
</reference>
<keyword evidence="1" id="KW-1133">Transmembrane helix</keyword>
<keyword evidence="3" id="KW-1185">Reference proteome</keyword>
<keyword evidence="1" id="KW-0472">Membrane</keyword>
<proteinExistence type="predicted"/>
<evidence type="ECO:0000256" key="1">
    <source>
        <dbReference type="SAM" id="Phobius"/>
    </source>
</evidence>
<gene>
    <name evidence="2" type="ORF">GCK32_002888</name>
</gene>
<protein>
    <submittedName>
        <fullName evidence="2">Uncharacterized protein</fullName>
    </submittedName>
</protein>
<dbReference type="EMBL" id="WIXE01026014">
    <property type="protein sequence ID" value="KAK5964265.1"/>
    <property type="molecule type" value="Genomic_DNA"/>
</dbReference>
<sequence length="78" mass="9057">MLLTYIILWFYVSTAYFSFVEAVACYTLDLSGPDTAGTIQEGDINRGVEYSCCNLELKFSSFHEHYYVESYRYYGDLC</sequence>
<evidence type="ECO:0000313" key="2">
    <source>
        <dbReference type="EMBL" id="KAK5964265.1"/>
    </source>
</evidence>
<name>A0AAN8EU78_TRICO</name>
<evidence type="ECO:0000313" key="3">
    <source>
        <dbReference type="Proteomes" id="UP001331761"/>
    </source>
</evidence>
<organism evidence="2 3">
    <name type="scientific">Trichostrongylus colubriformis</name>
    <name type="common">Black scour worm</name>
    <dbReference type="NCBI Taxonomy" id="6319"/>
    <lineage>
        <taxon>Eukaryota</taxon>
        <taxon>Metazoa</taxon>
        <taxon>Ecdysozoa</taxon>
        <taxon>Nematoda</taxon>
        <taxon>Chromadorea</taxon>
        <taxon>Rhabditida</taxon>
        <taxon>Rhabditina</taxon>
        <taxon>Rhabditomorpha</taxon>
        <taxon>Strongyloidea</taxon>
        <taxon>Trichostrongylidae</taxon>
        <taxon>Trichostrongylus</taxon>
    </lineage>
</organism>
<accession>A0AAN8EU78</accession>